<sequence length="3443" mass="399320">MLPARLNSVDSDQVYVLMTDKYRISRNIRAQWYLQSLNTSTRVEAITNIDEYINEIDIISTCSSTTEYCPGEELRPRDIDITTSSKFSFFSRKYSFVYILDMSTSVSNVDIQHSTVLTDELFSALAKCFQSLVQPFYVPGSRFLFFPEIYLSVLVYNPFYSSDTNNVIVHGYKLCVSNIETLLGLINTRVYKFIEQLRQNIDNQRMQSLQNFAMEQNQTPNNLVPADMSLVNMIRFGLLTLNLLPDNSHESIVIVTDGNISFPDARTLESALAQLRLSMITCSFIQIGSPPHPDSSFGFVPYNDFMKFLAVATFGAHLSISPDYVCDFPDYSFNVFHQIFLVWSFHYDRSTFCRELRSRDYHLVNVWSIDNPYFGDDASIYEQKDQHKIRKRQLEMTINASLPQVLSYRLREGFTIKRVIFKPSENNIEMSLLLPWRHNVNIEYIIKAPFQPFDFISSEDDDQRLLTYEIVVETNYSFLYDVTCSSKKKFKSPYRSTIIKQFIATLKTFCDSDKGIQFHQFAKNELYRSMPESIKKGVPLFYLPPNTNTPVIGFSNDAHLKFAQYWKPICMLDVNTCQKSSLHTLQVNILLKHDTPLPEFLYQRNPTGRYDNIQCNQAMSVLNVMLKEWSSFVLLENHSYIKLIDDKNNSSCSFYLVRIISQPPCIVLHLAFIGGTSSCLRNQIVNELTYKLKQCKLPQRNLSSSLVQNPAAETASTDEAEDESFPSKQSLSNEGKPLNRDDMESNEMNEIDQCEKANDEQSTLSPSSPPVQSASGTSQSPITTSNEKRARNVSGNINCFVLLDRPIERMLIRYEKIPEDFYTCYKYEEDIRSSSSGYASLNLFQTLTRYLFHKRFIWNSHHWPQTKPLTISSVSRILSVLTMKRIQEGFHLAYNDCGIVNLVMELNMRDSVGVEFPCLIQYIIFSAKGKDSLDDNDVKEASSVDYVDEDEQMIVTECWVEPQNGQVINDSSSDYDCSFLQGLNYEQISSSFYESDLDVISTLLTYEHLRSYTTSILNGGEHSFVTSTEQSSINGNIPSSSYTYDNRDAGGGGGGDVATGVGSHTICNGTPLSRFNLTRYSFNLLNLLSRSQQAIIKFSMLCQPFEVQSAMGSNTIETGESVYHDQHQTSIESEQREDKSEWADSTITTTTTDTTAISSAFHLDDCINMILHSEFLLKLHKLHDRELEFNHIDTMLFIELLNQRLESNNQGIGPFFTNMKELAKDQTILFKCFCKQISVNCLVMTILPFSYNAIRKLCYINGQDVERNPNLVGELEHNSLGQLYGSLVVPVFVYKITFQSLSMALLKPRDNDSLDHNKWNQFFDYSTDCKKLYLDPNMVQLDSITQSDEIALEHFVKRIETLYWNSFTNAVYRALQYGFEVDQRDVNLVLEKISLKFYSSIDITKFMIYTCKHLKLIVNAYLEKYPKNSITDFVNYILSKDENGNLENFDLLPLRNLFSDSNCTNCQTNGDVLKNNFVALIETHFTPVPNRDNYYYYDYEIIQKSKFSFGQLDMNRYKENLFKFYESIENGSNNLFDENHSFRMENGNSSNIEDEFDKTIKDDNDDVDGDMEQDDLSLIISKPFFVGFSYSFSLKSGTQIFKTTSIPTCYFELFSALSESIFNEIELENLRVQLNIEILTQNIEQPIVNLDHFNQSSSIYNDYHLDNMDTLFANQLYATLDEFQVYKYTEFDRKINWLITDEIVSVSHHSFTISPDTLEMVVTHIQDTGTSNTSLCDKVELQFIVDDNQTCLTIFQKLLKELKFSNFQLCQLGKYFFVIHRSMPNINTEPINSALVFTTNDKELLDRNDLFVINEDYFNTYQESIIEYTIESGCKSNLSPNFWLILILEQEHKSSYVSMYFHSRQNVYVYGLEIFNQLKKSIELLCKKINQKLLLDQMHETKECEDLLISIEDKDPFIKSDIRTTLNATPIAHLEPELEIAEDNKNFKLVKKNFQPGSFSCDVVWEKHFPLHPRLNVKEGLNAIRQVLSSFTVSNRSNLYVYREKSGNVFYLRIYEIDCAKHVFNEKTNNSISSNQIGDMGQLNNCYYDNIINSNDSYNDSSKYDSDKDDDSIASFNLSKPNERCNQQCILLNVHGLSEPENDIKRDMIGGLQKRIDEAVLKALILILVRNQSSKFTYEDVCFVQGSTFENFYFTVNDNYAPYMLNIKYYIRQNLWKFMYNPKYADSNAEYHFKLFKNGEFHCVMNEDVFVLHCQNESGKDINGVACVILSIVSKDKLAMSSTNTFMVNNSDLNDFMSGNFENITSCYPHERESCNVRFYINFQVWYSGKIDIDHLHQKLIDSIRNSLWDFNLEFKIFKLHTFGDSRNFVSSSVSEPSTPKKHSDCKRERRSGLSIITGMQKKLASYDIDAKYTASRRSTMNDQLTSPQTAMPTTSSGNFFDFDLDTSSQLEYKQELSNLTQTINNIIKPWLDFGKEVQVNSLKKCTFSIVLKNSILTIIEEFRKSIKLVSCDMNLHFLRSTGNEHSEFDMDSFSPSNWNEGDKLMILLRHEPLWNARTLGSETEHSFIRVYKKCRNEKSKLDIPPTFSSDHTVGDSSLQLNSTNETISTNMSDSDYQVCIAPRQKFLLLYIEDRYITLYLYNWSNNLSKPIVGYFSSLVLWHNCRSLLLQSLVMQKAGIFHHLPFKRYTFEEILLLSKIKANDLSLNNLIGPSTFAKDKTNLNVFRNTDLLLKYTNHYDAITEWTQQSNKESKDSNSQMRSDFVFDSRSYSYIFSSFLSHSTKNLYDYFNDQLNSHYNQYIKDLKDLSKVWQLHGAKLNSPIMEKITSHVKKYGRLSHFCLTPFLFSHRWRYSIALIRDHTMPNNTSRSRHMSGGHILKTNSDHEFFNINAKARSRRKSGPPNILENSLTSVHHRNYQNMDECLEAGVCPHYIQEYVQYLQSLGFSSIKSLKNANQTIRQRSFELDKRHDRFKPVVPFGRKSIQQNEYDRFYSIKTLMGGFFLFEIGFCEPYVYSYLYSFDSSRFTAWTKSDSFDSHMNATNFLDELDSIKVRMHLHSFTYDYHLRAIHSYISGRQLFFNQGYHLISFLDDFIKYYQKAPNYARNHIYSDLIQFESKRISPDQLYNYIIGNNKLYGMDVFGMKIANLIDRNKQEFVLIHLSSHRIPYNDENNISQEDNFDVGVLISFQRRENFFIKDNNLCLKFFVLLTSQRELFPKLFSYSDAKGAFRTIRSLPATLSTLFQGKRVDISEPINSKLSLYNNCVNHDIPSLSSFSSHHPTSSQYCGICDEKINYLGYFNAHEIVMRKILIDKVEETKLQLNNVIAQAEIDCRRDCLWNCLIPDNAPIGDMQLSLDELNELLTLVKSIRLDQYDESLGQFYFFNYQWYKSLASKLELKFESTHRKYLGKDNLKMAFFKTSCKDCFILFGLRNLTPIVEFDIVFKKSLDTEIDKQFLRNCNPQYHELVEEFINACTSHMWSVML</sequence>
<feature type="compositionally biased region" description="Polar residues" evidence="1">
    <location>
        <begin position="760"/>
        <end position="785"/>
    </location>
</feature>
<dbReference type="PROSITE" id="PS50234">
    <property type="entry name" value="VWFA"/>
    <property type="match status" value="1"/>
</dbReference>
<gene>
    <name evidence="3" type="ORF">RDWZM_003982</name>
</gene>
<dbReference type="PANTHER" id="PTHR14918:SF3">
    <property type="entry name" value="KICSTOR COMPLEX PROTEIN SZT2"/>
    <property type="match status" value="1"/>
</dbReference>
<proteinExistence type="predicted"/>
<organism evidence="3 4">
    <name type="scientific">Blomia tropicalis</name>
    <name type="common">Mite</name>
    <dbReference type="NCBI Taxonomy" id="40697"/>
    <lineage>
        <taxon>Eukaryota</taxon>
        <taxon>Metazoa</taxon>
        <taxon>Ecdysozoa</taxon>
        <taxon>Arthropoda</taxon>
        <taxon>Chelicerata</taxon>
        <taxon>Arachnida</taxon>
        <taxon>Acari</taxon>
        <taxon>Acariformes</taxon>
        <taxon>Sarcoptiformes</taxon>
        <taxon>Astigmata</taxon>
        <taxon>Glycyphagoidea</taxon>
        <taxon>Echimyopodidae</taxon>
        <taxon>Blomia</taxon>
    </lineage>
</organism>
<dbReference type="InterPro" id="IPR033228">
    <property type="entry name" value="SZT2"/>
</dbReference>
<dbReference type="InterPro" id="IPR002035">
    <property type="entry name" value="VWF_A"/>
</dbReference>
<feature type="region of interest" description="Disordered" evidence="1">
    <location>
        <begin position="706"/>
        <end position="789"/>
    </location>
</feature>
<protein>
    <recommendedName>
        <fullName evidence="2">VWFA domain-containing protein</fullName>
    </recommendedName>
</protein>
<comment type="caution">
    <text evidence="3">The sequence shown here is derived from an EMBL/GenBank/DDBJ whole genome shotgun (WGS) entry which is preliminary data.</text>
</comment>
<feature type="region of interest" description="Disordered" evidence="1">
    <location>
        <begin position="1028"/>
        <end position="1048"/>
    </location>
</feature>
<dbReference type="OMA" id="HSYIKLI"/>
<dbReference type="Proteomes" id="UP001142055">
    <property type="component" value="Chromosome 1"/>
</dbReference>
<evidence type="ECO:0000259" key="2">
    <source>
        <dbReference type="PROSITE" id="PS50234"/>
    </source>
</evidence>
<evidence type="ECO:0000256" key="1">
    <source>
        <dbReference type="SAM" id="MobiDB-lite"/>
    </source>
</evidence>
<feature type="compositionally biased region" description="Polar residues" evidence="1">
    <location>
        <begin position="1028"/>
        <end position="1044"/>
    </location>
</feature>
<evidence type="ECO:0000313" key="4">
    <source>
        <dbReference type="Proteomes" id="UP001142055"/>
    </source>
</evidence>
<keyword evidence="4" id="KW-1185">Reference proteome</keyword>
<dbReference type="GO" id="GO:0005777">
    <property type="term" value="C:peroxisome"/>
    <property type="evidence" value="ECO:0007669"/>
    <property type="project" value="InterPro"/>
</dbReference>
<dbReference type="EMBL" id="JAPWDV010000001">
    <property type="protein sequence ID" value="KAJ6225437.1"/>
    <property type="molecule type" value="Genomic_DNA"/>
</dbReference>
<feature type="domain" description="VWFA" evidence="2">
    <location>
        <begin position="95"/>
        <end position="339"/>
    </location>
</feature>
<evidence type="ECO:0000313" key="3">
    <source>
        <dbReference type="EMBL" id="KAJ6225437.1"/>
    </source>
</evidence>
<feature type="region of interest" description="Disordered" evidence="1">
    <location>
        <begin position="1122"/>
        <end position="1143"/>
    </location>
</feature>
<reference evidence="3" key="1">
    <citation type="submission" date="2022-12" db="EMBL/GenBank/DDBJ databases">
        <title>Genome assemblies of Blomia tropicalis.</title>
        <authorList>
            <person name="Cui Y."/>
        </authorList>
    </citation>
    <scope>NUCLEOTIDE SEQUENCE</scope>
    <source>
        <tissue evidence="3">Adult mites</tissue>
    </source>
</reference>
<dbReference type="PANTHER" id="PTHR14918">
    <property type="entry name" value="KICSTOR COMPLEX PROTEIN SZT2"/>
    <property type="match status" value="1"/>
</dbReference>
<name>A0A9Q0MJ87_BLOTA</name>
<feature type="compositionally biased region" description="Basic and acidic residues" evidence="1">
    <location>
        <begin position="1122"/>
        <end position="1142"/>
    </location>
</feature>
<accession>A0A9Q0MJ87</accession>